<dbReference type="AlphaFoldDB" id="A0A0U5AUZ2"/>
<dbReference type="Pfam" id="PF07670">
    <property type="entry name" value="Gate"/>
    <property type="match status" value="1"/>
</dbReference>
<protein>
    <submittedName>
        <fullName evidence="1">Sporulation integral membrane protein YlbJ</fullName>
    </submittedName>
</protein>
<proteinExistence type="predicted"/>
<gene>
    <name evidence="1" type="primary">ylbJ</name>
    <name evidence="1" type="ORF">CB4_01727</name>
</gene>
<dbReference type="NCBIfam" id="TIGR02871">
    <property type="entry name" value="spore_ylbJ"/>
    <property type="match status" value="1"/>
</dbReference>
<name>A0A0U5AUZ2_9BACL</name>
<dbReference type="EMBL" id="AP017312">
    <property type="protein sequence ID" value="BAU27553.1"/>
    <property type="molecule type" value="Genomic_DNA"/>
</dbReference>
<dbReference type="RefSeq" id="WP_231956197.1">
    <property type="nucleotide sequence ID" value="NZ_AP017312.1"/>
</dbReference>
<dbReference type="KEGG" id="asoc:CB4_01727"/>
<dbReference type="InterPro" id="IPR014226">
    <property type="entry name" value="Spore_IM_YlbJ"/>
</dbReference>
<organism evidence="1 2">
    <name type="scientific">Aneurinibacillus soli</name>
    <dbReference type="NCBI Taxonomy" id="1500254"/>
    <lineage>
        <taxon>Bacteria</taxon>
        <taxon>Bacillati</taxon>
        <taxon>Bacillota</taxon>
        <taxon>Bacilli</taxon>
        <taxon>Bacillales</taxon>
        <taxon>Paenibacillaceae</taxon>
        <taxon>Aneurinibacillus group</taxon>
        <taxon>Aneurinibacillus</taxon>
    </lineage>
</organism>
<dbReference type="PROSITE" id="PS51257">
    <property type="entry name" value="PROKAR_LIPOPROTEIN"/>
    <property type="match status" value="1"/>
</dbReference>
<dbReference type="Proteomes" id="UP000217696">
    <property type="component" value="Chromosome"/>
</dbReference>
<reference evidence="1 2" key="1">
    <citation type="submission" date="2015-12" db="EMBL/GenBank/DDBJ databases">
        <title>Genome sequence of Aneurinibacillus soli.</title>
        <authorList>
            <person name="Lee J.S."/>
            <person name="Lee K.C."/>
            <person name="Kim K.K."/>
            <person name="Lee B.W."/>
        </authorList>
    </citation>
    <scope>NUCLEOTIDE SEQUENCE [LARGE SCALE GENOMIC DNA]</scope>
    <source>
        <strain evidence="1 2">CB4</strain>
    </source>
</reference>
<evidence type="ECO:0000313" key="2">
    <source>
        <dbReference type="Proteomes" id="UP000217696"/>
    </source>
</evidence>
<sequence>MHSFKPYVTTLLLAVSCFVIATSLLLFPEASFLAALRGLKIWWDVVFPALLPFFITSEILLGLGLAHFMGVLLEPLMRPVFNIPGSGSFVWTMGFASGYPISAKLTTQLRTRNLISRAEGERLVSYTTTADPVFITGAVAVGFFHSVKVGLVLMAAHYITAIMVGLVMSRHAPHAPRTPYAQTSNRSLLTRAFLAMHRARLEDGRALGKLMGDAVASSLQTQLMVGGFILFFSVLLTLFMKLNLIALLSAALGGLLGLFGAPGEAAQAFVYGLFEVTLGAKQASDLFASYTPGFVLAVASAVLAWGGLSVHAQVASMLAQTDMRYGPFLFARALHAVLAFLFTYTAGSFLYGRLQQASAVPTWATSLAPEQLSLWKQPSYYTFSLLVCAASLTLTALLWQIYSWFRMRKEPR</sequence>
<evidence type="ECO:0000313" key="1">
    <source>
        <dbReference type="EMBL" id="BAU27553.1"/>
    </source>
</evidence>
<keyword evidence="2" id="KW-1185">Reference proteome</keyword>
<dbReference type="InterPro" id="IPR011642">
    <property type="entry name" value="Gate_dom"/>
</dbReference>
<accession>A0A0U5AUZ2</accession>